<dbReference type="Proteomes" id="UP000033860">
    <property type="component" value="Unassembled WGS sequence"/>
</dbReference>
<dbReference type="HAMAP" id="MF_00046">
    <property type="entry name" value="MurC"/>
    <property type="match status" value="1"/>
</dbReference>
<keyword evidence="7 14" id="KW-0547">Nucleotide-binding</keyword>
<feature type="domain" description="Mur ligase C-terminal" evidence="16">
    <location>
        <begin position="325"/>
        <end position="457"/>
    </location>
</feature>
<dbReference type="InterPro" id="IPR005758">
    <property type="entry name" value="UDP-N-AcMur_Ala_ligase_MurC"/>
</dbReference>
<dbReference type="NCBIfam" id="TIGR01082">
    <property type="entry name" value="murC"/>
    <property type="match status" value="1"/>
</dbReference>
<gene>
    <name evidence="14" type="primary">murC</name>
    <name evidence="18" type="ORF">UX85_C0002G0036</name>
</gene>
<evidence type="ECO:0000256" key="9">
    <source>
        <dbReference type="ARBA" id="ARBA00022960"/>
    </source>
</evidence>
<keyword evidence="10 14" id="KW-0573">Peptidoglycan synthesis</keyword>
<feature type="binding site" evidence="14">
    <location>
        <begin position="116"/>
        <end position="122"/>
    </location>
    <ligand>
        <name>ATP</name>
        <dbReference type="ChEBI" id="CHEBI:30616"/>
    </ligand>
</feature>
<evidence type="ECO:0000256" key="3">
    <source>
        <dbReference type="ARBA" id="ARBA00012211"/>
    </source>
</evidence>
<feature type="domain" description="Mur ligase central" evidence="17">
    <location>
        <begin position="116"/>
        <end position="303"/>
    </location>
</feature>
<evidence type="ECO:0000256" key="13">
    <source>
        <dbReference type="ARBA" id="ARBA00047833"/>
    </source>
</evidence>
<evidence type="ECO:0000256" key="14">
    <source>
        <dbReference type="HAMAP-Rule" id="MF_00046"/>
    </source>
</evidence>
<proteinExistence type="inferred from homology"/>
<dbReference type="EMBL" id="LCNT01000002">
    <property type="protein sequence ID" value="KKU61656.1"/>
    <property type="molecule type" value="Genomic_DNA"/>
</dbReference>
<comment type="similarity">
    <text evidence="14">Belongs to the MurCDEF family.</text>
</comment>
<dbReference type="AlphaFoldDB" id="A0A0G1RX37"/>
<dbReference type="InterPro" id="IPR013221">
    <property type="entry name" value="Mur_ligase_cen"/>
</dbReference>
<dbReference type="GO" id="GO:0071555">
    <property type="term" value="P:cell wall organization"/>
    <property type="evidence" value="ECO:0007669"/>
    <property type="project" value="UniProtKB-KW"/>
</dbReference>
<protein>
    <recommendedName>
        <fullName evidence="3 14">UDP-N-acetylmuramate--L-alanine ligase</fullName>
        <ecNumber evidence="3 14">6.3.2.8</ecNumber>
    </recommendedName>
    <alternativeName>
        <fullName evidence="14">UDP-N-acetylmuramoyl-L-alanine synthetase</fullName>
    </alternativeName>
</protein>
<sequence>MRLTRFKKIHFTGIKGVGMTALALCAKDLKIKISGSDLKEAFPTDKILKKKGIRVKTGFKAKNVPKNTDLLIYTGAHGGATNVEVVAAKQKNRPTLSHAEALKLFCQDKKLIATAGVGGKSTTAALIATVLTEGGLDPSFAVGVGDIPALGAPGRFNQASAYFVAEADEYVTDPNSDPTPRFHHLDPFIAVITNLEHDHPDVYPHLSDMFDAFATFVKAVPAAGLIVANVDNPRVAAWLKDIDGPKATYGFSPQADWQVTKVHLADQKQFFTLAHKGAVWPDFVLNLPGRYNVLNAAAAVVVAHHLGVKLNAIKAGVKKFSGTKRRFEFIGRAKRDILLYDDYAHHPTEIKALLRSAKDWFPGRRLIAVFQSHTFSRTKALLTDFAKSFQLADLVIINKIFASARETDDLGISGKILAQEVLKNHPQTFYCPGQKSTIRTLIDKAETGDIIFTIGAGDIFHWHKPILKALNHA</sequence>
<keyword evidence="8 14" id="KW-0067">ATP-binding</keyword>
<dbReference type="InterPro" id="IPR036615">
    <property type="entry name" value="Mur_ligase_C_dom_sf"/>
</dbReference>
<dbReference type="GO" id="GO:0008360">
    <property type="term" value="P:regulation of cell shape"/>
    <property type="evidence" value="ECO:0007669"/>
    <property type="project" value="UniProtKB-KW"/>
</dbReference>
<name>A0A0G1RX37_9BACT</name>
<comment type="caution">
    <text evidence="18">The sequence shown here is derived from an EMBL/GenBank/DDBJ whole genome shotgun (WGS) entry which is preliminary data.</text>
</comment>
<dbReference type="SUPFAM" id="SSF53623">
    <property type="entry name" value="MurD-like peptide ligases, catalytic domain"/>
    <property type="match status" value="1"/>
</dbReference>
<dbReference type="GO" id="GO:0005524">
    <property type="term" value="F:ATP binding"/>
    <property type="evidence" value="ECO:0007669"/>
    <property type="project" value="UniProtKB-UniRule"/>
</dbReference>
<comment type="function">
    <text evidence="14">Cell wall formation.</text>
</comment>
<evidence type="ECO:0000256" key="8">
    <source>
        <dbReference type="ARBA" id="ARBA00022840"/>
    </source>
</evidence>
<evidence type="ECO:0000256" key="10">
    <source>
        <dbReference type="ARBA" id="ARBA00022984"/>
    </source>
</evidence>
<dbReference type="Gene3D" id="3.40.1190.10">
    <property type="entry name" value="Mur-like, catalytic domain"/>
    <property type="match status" value="1"/>
</dbReference>
<dbReference type="InterPro" id="IPR004101">
    <property type="entry name" value="Mur_ligase_C"/>
</dbReference>
<evidence type="ECO:0000256" key="5">
    <source>
        <dbReference type="ARBA" id="ARBA00022598"/>
    </source>
</evidence>
<evidence type="ECO:0000256" key="12">
    <source>
        <dbReference type="ARBA" id="ARBA00023316"/>
    </source>
</evidence>
<keyword evidence="12 14" id="KW-0961">Cell wall biogenesis/degradation</keyword>
<dbReference type="Pfam" id="PF08245">
    <property type="entry name" value="Mur_ligase_M"/>
    <property type="match status" value="1"/>
</dbReference>
<dbReference type="SUPFAM" id="SSF51984">
    <property type="entry name" value="MurCD N-terminal domain"/>
    <property type="match status" value="1"/>
</dbReference>
<evidence type="ECO:0000256" key="1">
    <source>
        <dbReference type="ARBA" id="ARBA00004496"/>
    </source>
</evidence>
<evidence type="ECO:0000256" key="4">
    <source>
        <dbReference type="ARBA" id="ARBA00022490"/>
    </source>
</evidence>
<dbReference type="Gene3D" id="3.90.190.20">
    <property type="entry name" value="Mur ligase, C-terminal domain"/>
    <property type="match status" value="1"/>
</dbReference>
<reference evidence="18 19" key="1">
    <citation type="journal article" date="2015" name="Nature">
        <title>rRNA introns, odd ribosomes, and small enigmatic genomes across a large radiation of phyla.</title>
        <authorList>
            <person name="Brown C.T."/>
            <person name="Hug L.A."/>
            <person name="Thomas B.C."/>
            <person name="Sharon I."/>
            <person name="Castelle C.J."/>
            <person name="Singh A."/>
            <person name="Wilkins M.J."/>
            <person name="Williams K.H."/>
            <person name="Banfield J.F."/>
        </authorList>
    </citation>
    <scope>NUCLEOTIDE SEQUENCE [LARGE SCALE GENOMIC DNA]</scope>
</reference>
<evidence type="ECO:0000256" key="6">
    <source>
        <dbReference type="ARBA" id="ARBA00022618"/>
    </source>
</evidence>
<dbReference type="GO" id="GO:0005737">
    <property type="term" value="C:cytoplasm"/>
    <property type="evidence" value="ECO:0007669"/>
    <property type="project" value="UniProtKB-SubCell"/>
</dbReference>
<feature type="domain" description="Mur ligase N-terminal catalytic" evidence="15">
    <location>
        <begin position="8"/>
        <end position="108"/>
    </location>
</feature>
<evidence type="ECO:0000313" key="18">
    <source>
        <dbReference type="EMBL" id="KKU61656.1"/>
    </source>
</evidence>
<dbReference type="UniPathway" id="UPA00219"/>
<evidence type="ECO:0000313" key="19">
    <source>
        <dbReference type="Proteomes" id="UP000033860"/>
    </source>
</evidence>
<dbReference type="Gene3D" id="3.40.50.720">
    <property type="entry name" value="NAD(P)-binding Rossmann-like Domain"/>
    <property type="match status" value="1"/>
</dbReference>
<comment type="pathway">
    <text evidence="2 14">Cell wall biogenesis; peptidoglycan biosynthesis.</text>
</comment>
<dbReference type="InterPro" id="IPR050061">
    <property type="entry name" value="MurCDEF_pg_biosynth"/>
</dbReference>
<dbReference type="PANTHER" id="PTHR43445">
    <property type="entry name" value="UDP-N-ACETYLMURAMATE--L-ALANINE LIGASE-RELATED"/>
    <property type="match status" value="1"/>
</dbReference>
<dbReference type="GO" id="GO:0009252">
    <property type="term" value="P:peptidoglycan biosynthetic process"/>
    <property type="evidence" value="ECO:0007669"/>
    <property type="project" value="UniProtKB-UniRule"/>
</dbReference>
<dbReference type="PATRIC" id="fig|1618371.3.peg.325"/>
<organism evidence="18 19">
    <name type="scientific">Candidatus Beckwithbacteria bacterium GW2011_GWB1_47_15</name>
    <dbReference type="NCBI Taxonomy" id="1618371"/>
    <lineage>
        <taxon>Bacteria</taxon>
        <taxon>Candidatus Beckwithiibacteriota</taxon>
    </lineage>
</organism>
<dbReference type="GO" id="GO:0051301">
    <property type="term" value="P:cell division"/>
    <property type="evidence" value="ECO:0007669"/>
    <property type="project" value="UniProtKB-KW"/>
</dbReference>
<dbReference type="PANTHER" id="PTHR43445:SF3">
    <property type="entry name" value="UDP-N-ACETYLMURAMATE--L-ALANINE LIGASE"/>
    <property type="match status" value="1"/>
</dbReference>
<dbReference type="EC" id="6.3.2.8" evidence="3 14"/>
<comment type="catalytic activity">
    <reaction evidence="13 14">
        <text>UDP-N-acetyl-alpha-D-muramate + L-alanine + ATP = UDP-N-acetyl-alpha-D-muramoyl-L-alanine + ADP + phosphate + H(+)</text>
        <dbReference type="Rhea" id="RHEA:23372"/>
        <dbReference type="ChEBI" id="CHEBI:15378"/>
        <dbReference type="ChEBI" id="CHEBI:30616"/>
        <dbReference type="ChEBI" id="CHEBI:43474"/>
        <dbReference type="ChEBI" id="CHEBI:57972"/>
        <dbReference type="ChEBI" id="CHEBI:70757"/>
        <dbReference type="ChEBI" id="CHEBI:83898"/>
        <dbReference type="ChEBI" id="CHEBI:456216"/>
        <dbReference type="EC" id="6.3.2.8"/>
    </reaction>
</comment>
<evidence type="ECO:0000259" key="15">
    <source>
        <dbReference type="Pfam" id="PF01225"/>
    </source>
</evidence>
<keyword evidence="5 14" id="KW-0436">Ligase</keyword>
<dbReference type="InterPro" id="IPR036565">
    <property type="entry name" value="Mur-like_cat_sf"/>
</dbReference>
<accession>A0A0G1RX37</accession>
<dbReference type="SUPFAM" id="SSF53244">
    <property type="entry name" value="MurD-like peptide ligases, peptide-binding domain"/>
    <property type="match status" value="1"/>
</dbReference>
<dbReference type="Pfam" id="PF01225">
    <property type="entry name" value="Mur_ligase"/>
    <property type="match status" value="1"/>
</dbReference>
<evidence type="ECO:0000259" key="17">
    <source>
        <dbReference type="Pfam" id="PF08245"/>
    </source>
</evidence>
<comment type="subcellular location">
    <subcellularLocation>
        <location evidence="1 14">Cytoplasm</location>
    </subcellularLocation>
</comment>
<evidence type="ECO:0000256" key="2">
    <source>
        <dbReference type="ARBA" id="ARBA00004752"/>
    </source>
</evidence>
<dbReference type="GO" id="GO:0008763">
    <property type="term" value="F:UDP-N-acetylmuramate-L-alanine ligase activity"/>
    <property type="evidence" value="ECO:0007669"/>
    <property type="project" value="UniProtKB-UniRule"/>
</dbReference>
<evidence type="ECO:0000256" key="11">
    <source>
        <dbReference type="ARBA" id="ARBA00023306"/>
    </source>
</evidence>
<keyword evidence="9 14" id="KW-0133">Cell shape</keyword>
<dbReference type="Pfam" id="PF02875">
    <property type="entry name" value="Mur_ligase_C"/>
    <property type="match status" value="1"/>
</dbReference>
<keyword evidence="6 14" id="KW-0132">Cell division</keyword>
<dbReference type="InterPro" id="IPR000713">
    <property type="entry name" value="Mur_ligase_N"/>
</dbReference>
<evidence type="ECO:0000259" key="16">
    <source>
        <dbReference type="Pfam" id="PF02875"/>
    </source>
</evidence>
<evidence type="ECO:0000256" key="7">
    <source>
        <dbReference type="ARBA" id="ARBA00022741"/>
    </source>
</evidence>
<keyword evidence="11 14" id="KW-0131">Cell cycle</keyword>
<keyword evidence="4 14" id="KW-0963">Cytoplasm</keyword>